<gene>
    <name evidence="2" type="ORF">PanWU01x14_150640</name>
</gene>
<proteinExistence type="predicted"/>
<feature type="transmembrane region" description="Helical" evidence="1">
    <location>
        <begin position="40"/>
        <end position="58"/>
    </location>
</feature>
<reference evidence="3" key="1">
    <citation type="submission" date="2016-06" db="EMBL/GenBank/DDBJ databases">
        <title>Parallel loss of symbiosis genes in relatives of nitrogen-fixing non-legume Parasponia.</title>
        <authorList>
            <person name="Van Velzen R."/>
            <person name="Holmer R."/>
            <person name="Bu F."/>
            <person name="Rutten L."/>
            <person name="Van Zeijl A."/>
            <person name="Liu W."/>
            <person name="Santuari L."/>
            <person name="Cao Q."/>
            <person name="Sharma T."/>
            <person name="Shen D."/>
            <person name="Roswanjaya Y."/>
            <person name="Wardhani T."/>
            <person name="Kalhor M.S."/>
            <person name="Jansen J."/>
            <person name="Van den Hoogen J."/>
            <person name="Gungor B."/>
            <person name="Hartog M."/>
            <person name="Hontelez J."/>
            <person name="Verver J."/>
            <person name="Yang W.-C."/>
            <person name="Schijlen E."/>
            <person name="Repin R."/>
            <person name="Schilthuizen M."/>
            <person name="Schranz E."/>
            <person name="Heidstra R."/>
            <person name="Miyata K."/>
            <person name="Fedorova E."/>
            <person name="Kohlen W."/>
            <person name="Bisseling T."/>
            <person name="Smit S."/>
            <person name="Geurts R."/>
        </authorList>
    </citation>
    <scope>NUCLEOTIDE SEQUENCE [LARGE SCALE GENOMIC DNA]</scope>
    <source>
        <strain evidence="3">cv. WU1-14</strain>
    </source>
</reference>
<comment type="caution">
    <text evidence="2">The sequence shown here is derived from an EMBL/GenBank/DDBJ whole genome shotgun (WGS) entry which is preliminary data.</text>
</comment>
<dbReference type="EMBL" id="JXTB01000127">
    <property type="protein sequence ID" value="PON60767.1"/>
    <property type="molecule type" value="Genomic_DNA"/>
</dbReference>
<dbReference type="Proteomes" id="UP000237105">
    <property type="component" value="Unassembled WGS sequence"/>
</dbReference>
<protein>
    <recommendedName>
        <fullName evidence="4">Transmembrane protein</fullName>
    </recommendedName>
</protein>
<keyword evidence="1" id="KW-1133">Transmembrane helix</keyword>
<keyword evidence="3" id="KW-1185">Reference proteome</keyword>
<evidence type="ECO:0008006" key="4">
    <source>
        <dbReference type="Google" id="ProtNLM"/>
    </source>
</evidence>
<sequence length="59" mass="7072">MEMKEDIVIRFPVGRLSSDRRLSNKRRMNNDLLIGRYNDYSRHLLLIAYNFFLTLIIIG</sequence>
<accession>A0A2P5CI92</accession>
<evidence type="ECO:0000313" key="2">
    <source>
        <dbReference type="EMBL" id="PON60767.1"/>
    </source>
</evidence>
<keyword evidence="1" id="KW-0472">Membrane</keyword>
<organism evidence="2 3">
    <name type="scientific">Parasponia andersonii</name>
    <name type="common">Sponia andersonii</name>
    <dbReference type="NCBI Taxonomy" id="3476"/>
    <lineage>
        <taxon>Eukaryota</taxon>
        <taxon>Viridiplantae</taxon>
        <taxon>Streptophyta</taxon>
        <taxon>Embryophyta</taxon>
        <taxon>Tracheophyta</taxon>
        <taxon>Spermatophyta</taxon>
        <taxon>Magnoliopsida</taxon>
        <taxon>eudicotyledons</taxon>
        <taxon>Gunneridae</taxon>
        <taxon>Pentapetalae</taxon>
        <taxon>rosids</taxon>
        <taxon>fabids</taxon>
        <taxon>Rosales</taxon>
        <taxon>Cannabaceae</taxon>
        <taxon>Parasponia</taxon>
    </lineage>
</organism>
<name>A0A2P5CI92_PARAD</name>
<evidence type="ECO:0000256" key="1">
    <source>
        <dbReference type="SAM" id="Phobius"/>
    </source>
</evidence>
<keyword evidence="1" id="KW-0812">Transmembrane</keyword>
<evidence type="ECO:0000313" key="3">
    <source>
        <dbReference type="Proteomes" id="UP000237105"/>
    </source>
</evidence>
<dbReference type="AlphaFoldDB" id="A0A2P5CI92"/>